<organism evidence="2 3">
    <name type="scientific">Listeria grayi</name>
    <name type="common">Listeria murrayi</name>
    <dbReference type="NCBI Taxonomy" id="1641"/>
    <lineage>
        <taxon>Bacteria</taxon>
        <taxon>Bacillati</taxon>
        <taxon>Bacillota</taxon>
        <taxon>Bacilli</taxon>
        <taxon>Bacillales</taxon>
        <taxon>Listeriaceae</taxon>
        <taxon>Listeria</taxon>
    </lineage>
</organism>
<dbReference type="Pfam" id="PF18919">
    <property type="entry name" value="DUF5670"/>
    <property type="match status" value="1"/>
</dbReference>
<protein>
    <recommendedName>
        <fullName evidence="4">Lmo0937 family membrane protein</fullName>
    </recommendedName>
</protein>
<keyword evidence="1" id="KW-0472">Membrane</keyword>
<dbReference type="InterPro" id="IPR043727">
    <property type="entry name" value="Lmo0937-like"/>
</dbReference>
<accession>A0A378MBX5</accession>
<dbReference type="AlphaFoldDB" id="A0A378MBX5"/>
<keyword evidence="1" id="KW-1133">Transmembrane helix</keyword>
<keyword evidence="1" id="KW-0812">Transmembrane</keyword>
<dbReference type="Proteomes" id="UP000254879">
    <property type="component" value="Unassembled WGS sequence"/>
</dbReference>
<feature type="transmembrane region" description="Helical" evidence="1">
    <location>
        <begin position="12"/>
        <end position="32"/>
    </location>
</feature>
<dbReference type="EMBL" id="UGPG01000001">
    <property type="protein sequence ID" value="STY43828.1"/>
    <property type="molecule type" value="Genomic_DNA"/>
</dbReference>
<proteinExistence type="predicted"/>
<gene>
    <name evidence="2" type="ORF">NCTC10815_01133</name>
</gene>
<evidence type="ECO:0000313" key="2">
    <source>
        <dbReference type="EMBL" id="STY43828.1"/>
    </source>
</evidence>
<evidence type="ECO:0000256" key="1">
    <source>
        <dbReference type="SAM" id="Phobius"/>
    </source>
</evidence>
<dbReference type="NCBIfam" id="NF033488">
    <property type="entry name" value="lmo0937_fam_TM"/>
    <property type="match status" value="1"/>
</dbReference>
<sequence>MYNQMLQKKEGFLLMLGLIWGIIVVLFVFWLLGVVFHVAGGLVHILLIIVVLLIIWNLIQSARNKRK</sequence>
<name>A0A378MBX5_LISGR</name>
<evidence type="ECO:0000313" key="3">
    <source>
        <dbReference type="Proteomes" id="UP000254879"/>
    </source>
</evidence>
<reference evidence="2 3" key="1">
    <citation type="submission" date="2018-06" db="EMBL/GenBank/DDBJ databases">
        <authorList>
            <consortium name="Pathogen Informatics"/>
            <person name="Doyle S."/>
        </authorList>
    </citation>
    <scope>NUCLEOTIDE SEQUENCE [LARGE SCALE GENOMIC DNA]</scope>
    <source>
        <strain evidence="3">NCTC 10815</strain>
    </source>
</reference>
<feature type="transmembrane region" description="Helical" evidence="1">
    <location>
        <begin position="38"/>
        <end position="59"/>
    </location>
</feature>
<evidence type="ECO:0008006" key="4">
    <source>
        <dbReference type="Google" id="ProtNLM"/>
    </source>
</evidence>